<keyword evidence="2" id="KW-1185">Reference proteome</keyword>
<dbReference type="Proteomes" id="UP000231658">
    <property type="component" value="Unassembled WGS sequence"/>
</dbReference>
<name>A0A1C3RG65_9PROT</name>
<dbReference type="RefSeq" id="WP_126465097.1">
    <property type="nucleotide sequence ID" value="NZ_FLYE01000012.1"/>
</dbReference>
<dbReference type="AlphaFoldDB" id="A0A1C3RG65"/>
<evidence type="ECO:0000313" key="2">
    <source>
        <dbReference type="Proteomes" id="UP000231658"/>
    </source>
</evidence>
<dbReference type="STRING" id="1867952.MTBPR1_20089"/>
<evidence type="ECO:0000313" key="1">
    <source>
        <dbReference type="EMBL" id="SCA56241.1"/>
    </source>
</evidence>
<gene>
    <name evidence="1" type="ORF">MTBPR1_20089</name>
</gene>
<sequence length="306" mass="36055">MHSFIASNNGQKLVRLLDVMGLKEPLRRAYYKILARKEKVLPSKEIISISPHNIKLYEYFIRFHISKGAKFITSADLYPRFDKKNDEYYIHLRHDIDYAPESLHLFLDIEKKYNIRSDIYLILSNDYYDVDPYVKAFQSYAKEGFVFGLHTLAPAYEDFYSVLRDELDIFQLKMGFSAKYFTIHGPSAYPERPEDWPVRRQKFLDKVSQRLPSFGFEGSSNYSLDFSWVEDAGQGGFFSYLTEDWITESLPMGHVHAVLTHPCHWVDWPIKWKIHHSTYNEADKLKSFIESARDMNTLPSMKDIEK</sequence>
<protein>
    <submittedName>
        <fullName evidence="1">Uncharacterized protein</fullName>
    </submittedName>
</protein>
<accession>A0A1C3RG65</accession>
<proteinExistence type="predicted"/>
<organism evidence="1 2">
    <name type="scientific">Candidatus Terasakiella magnetica</name>
    <dbReference type="NCBI Taxonomy" id="1867952"/>
    <lineage>
        <taxon>Bacteria</taxon>
        <taxon>Pseudomonadati</taxon>
        <taxon>Pseudomonadota</taxon>
        <taxon>Alphaproteobacteria</taxon>
        <taxon>Rhodospirillales</taxon>
        <taxon>Terasakiellaceae</taxon>
        <taxon>Terasakiella</taxon>
    </lineage>
</organism>
<dbReference type="EMBL" id="FLYE01000012">
    <property type="protein sequence ID" value="SCA56241.1"/>
    <property type="molecule type" value="Genomic_DNA"/>
</dbReference>
<dbReference type="OrthoDB" id="9788208at2"/>
<reference evidence="1 2" key="1">
    <citation type="submission" date="2016-07" db="EMBL/GenBank/DDBJ databases">
        <authorList>
            <person name="Lefevre C.T."/>
        </authorList>
    </citation>
    <scope>NUCLEOTIDE SEQUENCE [LARGE SCALE GENOMIC DNA]</scope>
    <source>
        <strain evidence="1">PR1</strain>
    </source>
</reference>